<evidence type="ECO:0000313" key="10">
    <source>
        <dbReference type="Proteomes" id="UP000006055"/>
    </source>
</evidence>
<dbReference type="PATRIC" id="fig|706587.4.peg.2121"/>
<evidence type="ECO:0000256" key="5">
    <source>
        <dbReference type="ARBA" id="ARBA00022989"/>
    </source>
</evidence>
<evidence type="ECO:0000256" key="3">
    <source>
        <dbReference type="ARBA" id="ARBA00022519"/>
    </source>
</evidence>
<dbReference type="GO" id="GO:0005886">
    <property type="term" value="C:plasma membrane"/>
    <property type="evidence" value="ECO:0007669"/>
    <property type="project" value="UniProtKB-SubCell"/>
</dbReference>
<keyword evidence="6 7" id="KW-0472">Membrane</keyword>
<dbReference type="PANTHER" id="PTHR33362">
    <property type="entry name" value="SIALIC ACID TRAP TRANSPORTER PERMEASE PROTEIN SIAT-RELATED"/>
    <property type="match status" value="1"/>
</dbReference>
<keyword evidence="5 7" id="KW-1133">Transmembrane helix</keyword>
<feature type="transmembrane region" description="Helical" evidence="7">
    <location>
        <begin position="276"/>
        <end position="298"/>
    </location>
</feature>
<evidence type="ECO:0000259" key="8">
    <source>
        <dbReference type="Pfam" id="PF06808"/>
    </source>
</evidence>
<evidence type="ECO:0000256" key="4">
    <source>
        <dbReference type="ARBA" id="ARBA00022692"/>
    </source>
</evidence>
<reference evidence="10" key="1">
    <citation type="submission" date="2012-06" db="EMBL/GenBank/DDBJ databases">
        <title>Complete sequence of chromosome of Desulfomonile tiedjei DSM 6799.</title>
        <authorList>
            <person name="Lucas S."/>
            <person name="Copeland A."/>
            <person name="Lapidus A."/>
            <person name="Glavina del Rio T."/>
            <person name="Dalin E."/>
            <person name="Tice H."/>
            <person name="Bruce D."/>
            <person name="Goodwin L."/>
            <person name="Pitluck S."/>
            <person name="Peters L."/>
            <person name="Ovchinnikova G."/>
            <person name="Zeytun A."/>
            <person name="Lu M."/>
            <person name="Kyrpides N."/>
            <person name="Mavromatis K."/>
            <person name="Ivanova N."/>
            <person name="Brettin T."/>
            <person name="Detter J.C."/>
            <person name="Han C."/>
            <person name="Larimer F."/>
            <person name="Land M."/>
            <person name="Hauser L."/>
            <person name="Markowitz V."/>
            <person name="Cheng J.-F."/>
            <person name="Hugenholtz P."/>
            <person name="Woyke T."/>
            <person name="Wu D."/>
            <person name="Spring S."/>
            <person name="Schroeder M."/>
            <person name="Brambilla E."/>
            <person name="Klenk H.-P."/>
            <person name="Eisen J.A."/>
        </authorList>
    </citation>
    <scope>NUCLEOTIDE SEQUENCE [LARGE SCALE GENOMIC DNA]</scope>
    <source>
        <strain evidence="10">ATCC 49306 / DSM 6799 / DCB-1</strain>
    </source>
</reference>
<feature type="transmembrane region" description="Helical" evidence="7">
    <location>
        <begin position="246"/>
        <end position="264"/>
    </location>
</feature>
<feature type="transmembrane region" description="Helical" evidence="7">
    <location>
        <begin position="318"/>
        <end position="348"/>
    </location>
</feature>
<evidence type="ECO:0000313" key="9">
    <source>
        <dbReference type="EMBL" id="AFM24554.1"/>
    </source>
</evidence>
<protein>
    <submittedName>
        <fullName evidence="9">TRAP transporter, DctM subunit</fullName>
    </submittedName>
</protein>
<dbReference type="OrthoDB" id="9785600at2"/>
<organism evidence="9 10">
    <name type="scientific">Desulfomonile tiedjei (strain ATCC 49306 / DSM 6799 / DCB-1)</name>
    <dbReference type="NCBI Taxonomy" id="706587"/>
    <lineage>
        <taxon>Bacteria</taxon>
        <taxon>Pseudomonadati</taxon>
        <taxon>Thermodesulfobacteriota</taxon>
        <taxon>Desulfomonilia</taxon>
        <taxon>Desulfomonilales</taxon>
        <taxon>Desulfomonilaceae</taxon>
        <taxon>Desulfomonile</taxon>
    </lineage>
</organism>
<accession>I4C4R3</accession>
<comment type="subcellular location">
    <subcellularLocation>
        <location evidence="1">Cell inner membrane</location>
        <topology evidence="1">Multi-pass membrane protein</topology>
    </subcellularLocation>
</comment>
<feature type="transmembrane region" description="Helical" evidence="7">
    <location>
        <begin position="360"/>
        <end position="387"/>
    </location>
</feature>
<dbReference type="Pfam" id="PF06808">
    <property type="entry name" value="DctM"/>
    <property type="match status" value="1"/>
</dbReference>
<dbReference type="GO" id="GO:0022857">
    <property type="term" value="F:transmembrane transporter activity"/>
    <property type="evidence" value="ECO:0007669"/>
    <property type="project" value="TreeGrafter"/>
</dbReference>
<feature type="transmembrane region" description="Helical" evidence="7">
    <location>
        <begin position="98"/>
        <end position="123"/>
    </location>
</feature>
<sequence length="431" mass="46692">MTIGLLGIVILLCLMFFLELPVGLAMGIVGLGGLWYLLTPDAAVAMLGNEIWNVFSKYGLTVIPMFILMGQICFYSGVNKTLYETAYTWMGRTRGGLSMATIMACAGFAAICGSNTATAATMTSVALPEMKKYKYHPILSSSSIAVGSTLGVVIPPSVVLLVYGIYTEQSIGKLFWGSTLPGVLLSGLFCLTAYLLCVFRPEWGPGGERTTLWQKIKAIPGAFEMFVLFALVMLGLYSGTYTPTEAGAAGAFFALVLGLIRRKLTFKGFIASVVDTLKITSMIILIVTGAVILGRFLTISRMPFEVADYVAALPVQPWLIIIAILFIYMIAGMVMDALGFLLVSIPIFFPVVMKMGYDPIWFGCILCMVTTMGAVTPPVGICAYVVAGMDKEIPLGTVLKGVCWYLPAYWIVLLLMLFYPQVALFLPSFVK</sequence>
<name>I4C4R3_DESTA</name>
<dbReference type="AlphaFoldDB" id="I4C4R3"/>
<dbReference type="eggNOG" id="COG1593">
    <property type="taxonomic scope" value="Bacteria"/>
</dbReference>
<dbReference type="RefSeq" id="WP_014809700.1">
    <property type="nucleotide sequence ID" value="NC_018025.1"/>
</dbReference>
<dbReference type="HOGENOM" id="CLU_019824_4_0_7"/>
<feature type="transmembrane region" description="Helical" evidence="7">
    <location>
        <begin position="6"/>
        <end position="37"/>
    </location>
</feature>
<dbReference type="STRING" id="706587.Desti_1846"/>
<dbReference type="KEGG" id="dti:Desti_1846"/>
<evidence type="ECO:0000256" key="1">
    <source>
        <dbReference type="ARBA" id="ARBA00004429"/>
    </source>
</evidence>
<dbReference type="InterPro" id="IPR010656">
    <property type="entry name" value="DctM"/>
</dbReference>
<dbReference type="NCBIfam" id="TIGR00786">
    <property type="entry name" value="dctM"/>
    <property type="match status" value="1"/>
</dbReference>
<gene>
    <name evidence="9" type="ordered locus">Desti_1846</name>
</gene>
<feature type="transmembrane region" description="Helical" evidence="7">
    <location>
        <begin position="178"/>
        <end position="197"/>
    </location>
</feature>
<dbReference type="PIRSF" id="PIRSF006066">
    <property type="entry name" value="HI0050"/>
    <property type="match status" value="1"/>
</dbReference>
<dbReference type="PANTHER" id="PTHR33362:SF5">
    <property type="entry name" value="C4-DICARBOXYLATE TRAP TRANSPORTER LARGE PERMEASE PROTEIN DCTM"/>
    <property type="match status" value="1"/>
</dbReference>
<feature type="domain" description="TRAP C4-dicarboxylate transport system permease DctM subunit" evidence="8">
    <location>
        <begin position="10"/>
        <end position="421"/>
    </location>
</feature>
<dbReference type="EMBL" id="CP003360">
    <property type="protein sequence ID" value="AFM24554.1"/>
    <property type="molecule type" value="Genomic_DNA"/>
</dbReference>
<dbReference type="InterPro" id="IPR004681">
    <property type="entry name" value="TRAP_DctM"/>
</dbReference>
<keyword evidence="10" id="KW-1185">Reference proteome</keyword>
<evidence type="ECO:0000256" key="6">
    <source>
        <dbReference type="ARBA" id="ARBA00023136"/>
    </source>
</evidence>
<dbReference type="Proteomes" id="UP000006055">
    <property type="component" value="Chromosome"/>
</dbReference>
<evidence type="ECO:0000256" key="2">
    <source>
        <dbReference type="ARBA" id="ARBA00022475"/>
    </source>
</evidence>
<evidence type="ECO:0000256" key="7">
    <source>
        <dbReference type="SAM" id="Phobius"/>
    </source>
</evidence>
<feature type="transmembrane region" description="Helical" evidence="7">
    <location>
        <begin position="407"/>
        <end position="430"/>
    </location>
</feature>
<feature type="transmembrane region" description="Helical" evidence="7">
    <location>
        <begin position="58"/>
        <end position="78"/>
    </location>
</feature>
<keyword evidence="2" id="KW-1003">Cell membrane</keyword>
<keyword evidence="4 7" id="KW-0812">Transmembrane</keyword>
<proteinExistence type="predicted"/>
<feature type="transmembrane region" description="Helical" evidence="7">
    <location>
        <begin position="144"/>
        <end position="166"/>
    </location>
</feature>
<keyword evidence="3" id="KW-0997">Cell inner membrane</keyword>